<gene>
    <name evidence="2" type="ORF">SteCoe_14576</name>
</gene>
<accession>A0A1R2C5U2</accession>
<comment type="caution">
    <text evidence="2">The sequence shown here is derived from an EMBL/GenBank/DDBJ whole genome shotgun (WGS) entry which is preliminary data.</text>
</comment>
<dbReference type="AlphaFoldDB" id="A0A1R2C5U2"/>
<feature type="coiled-coil region" evidence="1">
    <location>
        <begin position="456"/>
        <end position="504"/>
    </location>
</feature>
<keyword evidence="1" id="KW-0175">Coiled coil</keyword>
<feature type="coiled-coil region" evidence="1">
    <location>
        <begin position="140"/>
        <end position="167"/>
    </location>
</feature>
<dbReference type="Proteomes" id="UP000187209">
    <property type="component" value="Unassembled WGS sequence"/>
</dbReference>
<sequence>MRTPKMPTKANASQIQAEENNESLLKDCETNMLKAISERLKLVFGQEIPSKDVNVLCKFLENICTGTCAIKVHDIECRVSDLLSLHEKLENIIRQAQDQKLFKAKLKLLNFRVNVKVMRNDETLSSKSEISQNLSRLGEEDNYVNKIQVLEEKIRDLEFKLQIAHMQEAFEDFPKIPETFELQVPEKFDVFCGPGPSSEFYSMRKYAVCQAKLLVEKEWECFDAKQAKIKYHKKLKKLSVKKAKLAEIEARQRKRTLELEKEKETLDRGKIWLESTKNKFNAQNNHKIAAIKTFLIEISSFLNFSFTSEENSMQKSNTSIDMINVDSEISQLERELKILESQFKSRNVLDKSNLERQMEHIKNRLTYLRGLKAMQCASKNNNTFSTASNTPFFERLSPVFTKKIAPNKREEVIIGKVIDEDTELRRQLRVKELRIKEREEEVLIHEERAMKYWERNLETKEIIKNAELAMSELKRMKDKYENRLEFFDKKKLELQEKLNEILRREGELFDMRKEFDLEKDKFEHEKQSFIGKVKTMQNILERN</sequence>
<protein>
    <submittedName>
        <fullName evidence="2">Uncharacterized protein</fullName>
    </submittedName>
</protein>
<name>A0A1R2C5U2_9CILI</name>
<evidence type="ECO:0000256" key="1">
    <source>
        <dbReference type="SAM" id="Coils"/>
    </source>
</evidence>
<reference evidence="2 3" key="1">
    <citation type="submission" date="2016-11" db="EMBL/GenBank/DDBJ databases">
        <title>The macronuclear genome of Stentor coeruleus: a giant cell with tiny introns.</title>
        <authorList>
            <person name="Slabodnick M."/>
            <person name="Ruby J.G."/>
            <person name="Reiff S.B."/>
            <person name="Swart E.C."/>
            <person name="Gosai S."/>
            <person name="Prabakaran S."/>
            <person name="Witkowska E."/>
            <person name="Larue G.E."/>
            <person name="Fisher S."/>
            <person name="Freeman R.M."/>
            <person name="Gunawardena J."/>
            <person name="Chu W."/>
            <person name="Stover N.A."/>
            <person name="Gregory B.D."/>
            <person name="Nowacki M."/>
            <person name="Derisi J."/>
            <person name="Roy S.W."/>
            <person name="Marshall W.F."/>
            <person name="Sood P."/>
        </authorList>
    </citation>
    <scope>NUCLEOTIDE SEQUENCE [LARGE SCALE GENOMIC DNA]</scope>
    <source>
        <strain evidence="2">WM001</strain>
    </source>
</reference>
<evidence type="ECO:0000313" key="2">
    <source>
        <dbReference type="EMBL" id="OMJ84350.1"/>
    </source>
</evidence>
<dbReference type="EMBL" id="MPUH01000272">
    <property type="protein sequence ID" value="OMJ84350.1"/>
    <property type="molecule type" value="Genomic_DNA"/>
</dbReference>
<proteinExistence type="predicted"/>
<keyword evidence="3" id="KW-1185">Reference proteome</keyword>
<organism evidence="2 3">
    <name type="scientific">Stentor coeruleus</name>
    <dbReference type="NCBI Taxonomy" id="5963"/>
    <lineage>
        <taxon>Eukaryota</taxon>
        <taxon>Sar</taxon>
        <taxon>Alveolata</taxon>
        <taxon>Ciliophora</taxon>
        <taxon>Postciliodesmatophora</taxon>
        <taxon>Heterotrichea</taxon>
        <taxon>Heterotrichida</taxon>
        <taxon>Stentoridae</taxon>
        <taxon>Stentor</taxon>
    </lineage>
</organism>
<evidence type="ECO:0000313" key="3">
    <source>
        <dbReference type="Proteomes" id="UP000187209"/>
    </source>
</evidence>